<dbReference type="Proteomes" id="UP000011625">
    <property type="component" value="Unassembled WGS sequence"/>
</dbReference>
<dbReference type="Gene3D" id="1.10.10.10">
    <property type="entry name" value="Winged helix-like DNA-binding domain superfamily/Winged helix DNA-binding domain"/>
    <property type="match status" value="1"/>
</dbReference>
<name>M0N2C0_9EURY</name>
<sequence length="221" mass="24509">MAQRNPRLWENSHFREGVGTVAVLAVLLVFTEMTLQSIIPLVILVGGVVGHDIADGRYDLPDGTNLLVYGTTVVIAGAYLAVLGGMWVGGLLALVGCWFVFDGATTVRYEPHQTTHEYVSGLDDQANEVMLRMQTLNSVYQRLRTVGEPQTPAELAADLGLTESRTESALDFLVSKGRVEQTGRRYRANPSRWGRLEPAARFLRWLPRRILRPFSRIAANT</sequence>
<protein>
    <submittedName>
        <fullName evidence="2">Uncharacterized protein</fullName>
    </submittedName>
</protein>
<organism evidence="2 3">
    <name type="scientific">Halococcus salifodinae DSM 8989</name>
    <dbReference type="NCBI Taxonomy" id="1227456"/>
    <lineage>
        <taxon>Archaea</taxon>
        <taxon>Methanobacteriati</taxon>
        <taxon>Methanobacteriota</taxon>
        <taxon>Stenosarchaea group</taxon>
        <taxon>Halobacteria</taxon>
        <taxon>Halobacteriales</taxon>
        <taxon>Halococcaceae</taxon>
        <taxon>Halococcus</taxon>
    </lineage>
</organism>
<dbReference type="EMBL" id="AOME01000068">
    <property type="protein sequence ID" value="EMA51284.1"/>
    <property type="molecule type" value="Genomic_DNA"/>
</dbReference>
<dbReference type="RefSeq" id="WP_005043746.1">
    <property type="nucleotide sequence ID" value="NZ_AOME01000068.1"/>
</dbReference>
<evidence type="ECO:0000313" key="3">
    <source>
        <dbReference type="Proteomes" id="UP000011625"/>
    </source>
</evidence>
<feature type="transmembrane region" description="Helical" evidence="1">
    <location>
        <begin position="68"/>
        <end position="101"/>
    </location>
</feature>
<dbReference type="InterPro" id="IPR036390">
    <property type="entry name" value="WH_DNA-bd_sf"/>
</dbReference>
<keyword evidence="1" id="KW-0812">Transmembrane</keyword>
<feature type="transmembrane region" description="Helical" evidence="1">
    <location>
        <begin position="21"/>
        <end position="48"/>
    </location>
</feature>
<dbReference type="SUPFAM" id="SSF46785">
    <property type="entry name" value="Winged helix' DNA-binding domain"/>
    <property type="match status" value="1"/>
</dbReference>
<dbReference type="AlphaFoldDB" id="M0N2C0"/>
<keyword evidence="3" id="KW-1185">Reference proteome</keyword>
<keyword evidence="1" id="KW-1133">Transmembrane helix</keyword>
<dbReference type="OrthoDB" id="240959at2157"/>
<proteinExistence type="predicted"/>
<reference evidence="2 3" key="1">
    <citation type="journal article" date="2014" name="PLoS Genet.">
        <title>Phylogenetically driven sequencing of extremely halophilic archaea reveals strategies for static and dynamic osmo-response.</title>
        <authorList>
            <person name="Becker E.A."/>
            <person name="Seitzer P.M."/>
            <person name="Tritt A."/>
            <person name="Larsen D."/>
            <person name="Krusor M."/>
            <person name="Yao A.I."/>
            <person name="Wu D."/>
            <person name="Madern D."/>
            <person name="Eisen J.A."/>
            <person name="Darling A.E."/>
            <person name="Facciotti M.T."/>
        </authorList>
    </citation>
    <scope>NUCLEOTIDE SEQUENCE [LARGE SCALE GENOMIC DNA]</scope>
    <source>
        <strain evidence="2 3">DSM 8989</strain>
    </source>
</reference>
<gene>
    <name evidence="2" type="ORF">C450_12440</name>
</gene>
<dbReference type="InterPro" id="IPR036388">
    <property type="entry name" value="WH-like_DNA-bd_sf"/>
</dbReference>
<comment type="caution">
    <text evidence="2">The sequence shown here is derived from an EMBL/GenBank/DDBJ whole genome shotgun (WGS) entry which is preliminary data.</text>
</comment>
<evidence type="ECO:0000256" key="1">
    <source>
        <dbReference type="SAM" id="Phobius"/>
    </source>
</evidence>
<evidence type="ECO:0000313" key="2">
    <source>
        <dbReference type="EMBL" id="EMA51284.1"/>
    </source>
</evidence>
<accession>M0N2C0</accession>
<keyword evidence="1" id="KW-0472">Membrane</keyword>